<gene>
    <name evidence="1" type="ORF">HA338_12215</name>
</gene>
<evidence type="ECO:0000313" key="2">
    <source>
        <dbReference type="Proteomes" id="UP000600774"/>
    </source>
</evidence>
<accession>A0A832WAG6</accession>
<comment type="caution">
    <text evidence="1">The sequence shown here is derived from an EMBL/GenBank/DDBJ whole genome shotgun (WGS) entry which is preliminary data.</text>
</comment>
<dbReference type="GeneID" id="43446092"/>
<dbReference type="RefSeq" id="WP_157860215.1">
    <property type="nucleotide sequence ID" value="NZ_DUJU01000140.1"/>
</dbReference>
<dbReference type="Proteomes" id="UP000600774">
    <property type="component" value="Unassembled WGS sequence"/>
</dbReference>
<dbReference type="AlphaFoldDB" id="A0A832WAG6"/>
<reference evidence="1" key="1">
    <citation type="journal article" date="2020" name="bioRxiv">
        <title>A rank-normalized archaeal taxonomy based on genome phylogeny resolves widespread incomplete and uneven classifications.</title>
        <authorList>
            <person name="Rinke C."/>
            <person name="Chuvochina M."/>
            <person name="Mussig A.J."/>
            <person name="Chaumeil P.-A."/>
            <person name="Waite D.W."/>
            <person name="Whitman W.B."/>
            <person name="Parks D.H."/>
            <person name="Hugenholtz P."/>
        </authorList>
    </citation>
    <scope>NUCLEOTIDE SEQUENCE</scope>
    <source>
        <strain evidence="1">UBA8876</strain>
    </source>
</reference>
<name>A0A832WAG6_9EURY</name>
<organism evidence="1 2">
    <name type="scientific">Methanosarcina acetivorans</name>
    <dbReference type="NCBI Taxonomy" id="2214"/>
    <lineage>
        <taxon>Archaea</taxon>
        <taxon>Methanobacteriati</taxon>
        <taxon>Methanobacteriota</taxon>
        <taxon>Stenosarchaea group</taxon>
        <taxon>Methanomicrobia</taxon>
        <taxon>Methanosarcinales</taxon>
        <taxon>Methanosarcinaceae</taxon>
        <taxon>Methanosarcina</taxon>
    </lineage>
</organism>
<dbReference type="EMBL" id="DUJU01000140">
    <property type="protein sequence ID" value="HIH94746.1"/>
    <property type="molecule type" value="Genomic_DNA"/>
</dbReference>
<proteinExistence type="predicted"/>
<sequence>MLLVNKLVRLNERKRVKRTSCCCDYIATPRKSPISCDPEAKLGWCN</sequence>
<protein>
    <submittedName>
        <fullName evidence="1">Uncharacterized protein</fullName>
    </submittedName>
</protein>
<evidence type="ECO:0000313" key="1">
    <source>
        <dbReference type="EMBL" id="HIH94746.1"/>
    </source>
</evidence>